<name>A0A841LJE0_9SPHN</name>
<evidence type="ECO:0000313" key="2">
    <source>
        <dbReference type="Proteomes" id="UP000538147"/>
    </source>
</evidence>
<dbReference type="EMBL" id="JACIIV010000043">
    <property type="protein sequence ID" value="MBB6229342.1"/>
    <property type="molecule type" value="Genomic_DNA"/>
</dbReference>
<keyword evidence="2" id="KW-1185">Reference proteome</keyword>
<proteinExistence type="predicted"/>
<sequence length="62" mass="6731">MSVTARFKSDAFEAIHSSASAMLKVGTIDKATMRRFNETCLAVPVVAPCESMVRKFATGILH</sequence>
<protein>
    <submittedName>
        <fullName evidence="1">DNA-binding transcriptional regulator YiaG</fullName>
    </submittedName>
</protein>
<reference evidence="1 2" key="1">
    <citation type="submission" date="2020-08" db="EMBL/GenBank/DDBJ databases">
        <title>Genomic Encyclopedia of Type Strains, Phase IV (KMG-IV): sequencing the most valuable type-strain genomes for metagenomic binning, comparative biology and taxonomic classification.</title>
        <authorList>
            <person name="Goeker M."/>
        </authorList>
    </citation>
    <scope>NUCLEOTIDE SEQUENCE [LARGE SCALE GENOMIC DNA]</scope>
    <source>
        <strain evidence="1 2">DSM 102189</strain>
    </source>
</reference>
<dbReference type="AlphaFoldDB" id="A0A841LJE0"/>
<evidence type="ECO:0000313" key="1">
    <source>
        <dbReference type="EMBL" id="MBB6229342.1"/>
    </source>
</evidence>
<keyword evidence="1" id="KW-0238">DNA-binding</keyword>
<organism evidence="1 2">
    <name type="scientific">Polymorphobacter multimanifer</name>
    <dbReference type="NCBI Taxonomy" id="1070431"/>
    <lineage>
        <taxon>Bacteria</taxon>
        <taxon>Pseudomonadati</taxon>
        <taxon>Pseudomonadota</taxon>
        <taxon>Alphaproteobacteria</taxon>
        <taxon>Sphingomonadales</taxon>
        <taxon>Sphingosinicellaceae</taxon>
        <taxon>Polymorphobacter</taxon>
    </lineage>
</organism>
<dbReference type="Proteomes" id="UP000538147">
    <property type="component" value="Unassembled WGS sequence"/>
</dbReference>
<gene>
    <name evidence="1" type="ORF">FHS79_003543</name>
</gene>
<accession>A0A841LJE0</accession>
<comment type="caution">
    <text evidence="1">The sequence shown here is derived from an EMBL/GenBank/DDBJ whole genome shotgun (WGS) entry which is preliminary data.</text>
</comment>
<dbReference type="GO" id="GO:0003677">
    <property type="term" value="F:DNA binding"/>
    <property type="evidence" value="ECO:0007669"/>
    <property type="project" value="UniProtKB-KW"/>
</dbReference>